<feature type="compositionally biased region" description="Pro residues" evidence="1">
    <location>
        <begin position="404"/>
        <end position="413"/>
    </location>
</feature>
<evidence type="ECO:0000313" key="4">
    <source>
        <dbReference type="Proteomes" id="UP001219525"/>
    </source>
</evidence>
<dbReference type="Pfam" id="PF18803">
    <property type="entry name" value="CxC2"/>
    <property type="match status" value="1"/>
</dbReference>
<name>A0AAD6YM32_9AGAR</name>
<gene>
    <name evidence="3" type="ORF">GGX14DRAFT_387563</name>
</gene>
<dbReference type="Pfam" id="PF18758">
    <property type="entry name" value="KDZ"/>
    <property type="match status" value="1"/>
</dbReference>
<dbReference type="AlphaFoldDB" id="A0AAD6YM32"/>
<proteinExistence type="predicted"/>
<evidence type="ECO:0000256" key="1">
    <source>
        <dbReference type="SAM" id="MobiDB-lite"/>
    </source>
</evidence>
<feature type="domain" description="CxC2-like cysteine cluster KDZ transposase-associated" evidence="2">
    <location>
        <begin position="260"/>
        <end position="347"/>
    </location>
</feature>
<organism evidence="3 4">
    <name type="scientific">Mycena pura</name>
    <dbReference type="NCBI Taxonomy" id="153505"/>
    <lineage>
        <taxon>Eukaryota</taxon>
        <taxon>Fungi</taxon>
        <taxon>Dikarya</taxon>
        <taxon>Basidiomycota</taxon>
        <taxon>Agaricomycotina</taxon>
        <taxon>Agaricomycetes</taxon>
        <taxon>Agaricomycetidae</taxon>
        <taxon>Agaricales</taxon>
        <taxon>Marasmiineae</taxon>
        <taxon>Mycenaceae</taxon>
        <taxon>Mycena</taxon>
    </lineage>
</organism>
<feature type="compositionally biased region" description="Low complexity" evidence="1">
    <location>
        <begin position="449"/>
        <end position="463"/>
    </location>
</feature>
<protein>
    <recommendedName>
        <fullName evidence="2">CxC2-like cysteine cluster KDZ transposase-associated domain-containing protein</fullName>
    </recommendedName>
</protein>
<dbReference type="PANTHER" id="PTHR33096:SF1">
    <property type="entry name" value="CXC1-LIKE CYSTEINE CLUSTER ASSOCIATED WITH KDZ TRANSPOSASES DOMAIN-CONTAINING PROTEIN"/>
    <property type="match status" value="1"/>
</dbReference>
<accession>A0AAD6YM32</accession>
<feature type="region of interest" description="Disordered" evidence="1">
    <location>
        <begin position="162"/>
        <end position="220"/>
    </location>
</feature>
<dbReference type="PANTHER" id="PTHR33096">
    <property type="entry name" value="CXC2 DOMAIN-CONTAINING PROTEIN"/>
    <property type="match status" value="1"/>
</dbReference>
<feature type="region of interest" description="Disordered" evidence="1">
    <location>
        <begin position="397"/>
        <end position="502"/>
    </location>
</feature>
<comment type="caution">
    <text evidence="3">The sequence shown here is derived from an EMBL/GenBank/DDBJ whole genome shotgun (WGS) entry which is preliminary data.</text>
</comment>
<dbReference type="EMBL" id="JARJCW010000006">
    <property type="protein sequence ID" value="KAJ7223230.1"/>
    <property type="molecule type" value="Genomic_DNA"/>
</dbReference>
<feature type="compositionally biased region" description="Acidic residues" evidence="1">
    <location>
        <begin position="189"/>
        <end position="198"/>
    </location>
</feature>
<dbReference type="InterPro" id="IPR041457">
    <property type="entry name" value="CxC2_KDZ-assoc"/>
</dbReference>
<feature type="compositionally biased region" description="Polar residues" evidence="1">
    <location>
        <begin position="207"/>
        <end position="220"/>
    </location>
</feature>
<evidence type="ECO:0000313" key="3">
    <source>
        <dbReference type="EMBL" id="KAJ7223230.1"/>
    </source>
</evidence>
<dbReference type="Proteomes" id="UP001219525">
    <property type="component" value="Unassembled WGS sequence"/>
</dbReference>
<keyword evidence="4" id="KW-1185">Reference proteome</keyword>
<feature type="region of interest" description="Disordered" evidence="1">
    <location>
        <begin position="570"/>
        <end position="598"/>
    </location>
</feature>
<reference evidence="3" key="1">
    <citation type="submission" date="2023-03" db="EMBL/GenBank/DDBJ databases">
        <title>Massive genome expansion in bonnet fungi (Mycena s.s.) driven by repeated elements and novel gene families across ecological guilds.</title>
        <authorList>
            <consortium name="Lawrence Berkeley National Laboratory"/>
            <person name="Harder C.B."/>
            <person name="Miyauchi S."/>
            <person name="Viragh M."/>
            <person name="Kuo A."/>
            <person name="Thoen E."/>
            <person name="Andreopoulos B."/>
            <person name="Lu D."/>
            <person name="Skrede I."/>
            <person name="Drula E."/>
            <person name="Henrissat B."/>
            <person name="Morin E."/>
            <person name="Kohler A."/>
            <person name="Barry K."/>
            <person name="LaButti K."/>
            <person name="Morin E."/>
            <person name="Salamov A."/>
            <person name="Lipzen A."/>
            <person name="Mereny Z."/>
            <person name="Hegedus B."/>
            <person name="Baldrian P."/>
            <person name="Stursova M."/>
            <person name="Weitz H."/>
            <person name="Taylor A."/>
            <person name="Grigoriev I.V."/>
            <person name="Nagy L.G."/>
            <person name="Martin F."/>
            <person name="Kauserud H."/>
        </authorList>
    </citation>
    <scope>NUCLEOTIDE SEQUENCE</scope>
    <source>
        <strain evidence="3">9144</strain>
    </source>
</reference>
<feature type="compositionally biased region" description="Acidic residues" evidence="1">
    <location>
        <begin position="475"/>
        <end position="488"/>
    </location>
</feature>
<dbReference type="InterPro" id="IPR040521">
    <property type="entry name" value="KDZ"/>
</dbReference>
<evidence type="ECO:0000259" key="2">
    <source>
        <dbReference type="Pfam" id="PF18803"/>
    </source>
</evidence>
<feature type="compositionally biased region" description="Acidic residues" evidence="1">
    <location>
        <begin position="425"/>
        <end position="438"/>
    </location>
</feature>
<sequence>MPSANRNAVVTRRPCRAGDAVSLAVGRAAGLLAVVTWRPYCAGDAVSPTASVWSSLGCCGHVGAFDLAPDHHHDLVDLIVDLETGVNPHLQAGGCYCRFGYMRLTDQELRSPVRSKDAGRVFPVNRPSRLAGKGPLRLAGKEKSSGPWPLIYCANGQTLSQRLVRPLPTRPRPNASTEDDTDGAVPGGTDEDEDEDADEHPHHTSEFIPSQWSATPVSSPYKAKTTNQWQRWTYDVIPMLVPIFMDLLHKTTSLRNTAELKLETRSACMCRKQRHLDVAVIRMTVIENIQICICACRTAPAILLRAGLFPCSPHHPSLAVDVQVLDFVMGLFVNMPPNNRAFCNTLETFLRTRGFKLATHDTLRVRFGNALEWYTSLHQAMREKIDDLLDAARDLAREADDGTPRPPLSPLFPRPKRHRARALESVDENDTSDDDDDDGTPRPSTRSQAASAVAALSPPSVLSGQKRHRARPLESVDENDTSGDDDDGTPVNPFGEPPPLKWPSKYLIRRCPACFGGLEHDPSKEVDVQVCADACFTQKRRRTKGGRDPPRMHPRTLFVPETTADDMSAYVEGVRPPPKSKPVKKQARTEEPQDGYDEGLKVPRSVLNDCEASFKAADETRQKASTQFFDDTGLMGLLCRHDRVLFLVNMTTPGEKQYYVLLLLETLFQHLPANIRVGALYDIACLLHRSCVKYRFLDRYLDRLRFAVSVFHAFGHRWACQLIYHPLKCSGFGFTNGEGCERFWHSISKLISYLRVCGYHRRLFTIDAQVEHADKASLGRLAAWLYRRTIHCEEKLREALADLKESEVAEPVLREEWKKQVNAQTQPLQRQAKGRGMAAVNEVLQAREHTEQAFARVVSLEKVLADSDSTAQERLYAEINLEPARAAWTKAKEKAKRLEAQLGLTDPTALRQLEHASYYTKRANANLVKKSLLAKLRERKFENDLLERSFRRTRSENQRNEHVGQAIKRREPNIGRLVKAYNKLCAEISALIRAKKAPRRAVAPSPIPEKGLYQLDLDDAIWQDVGLDDTGPGDSPPLWLTDEKVRSGIRAMLQKDRCEEEAPCLLRERGHLQTWFAMEWNVYMFELRRQELLELYVVWKKSLDRIVFDDTGLPEWGPTQQEVLACQVSGVTASWDIEDNADVADSDEVEDYDDDDDDDFFQILGAVERGDTSGAGGDKEDIFID</sequence>